<evidence type="ECO:0000259" key="7">
    <source>
        <dbReference type="Pfam" id="PF13087"/>
    </source>
</evidence>
<gene>
    <name evidence="8" type="ORF">EZS27_032247</name>
</gene>
<dbReference type="EMBL" id="SNRY01004460">
    <property type="protein sequence ID" value="KAA6317624.1"/>
    <property type="molecule type" value="Genomic_DNA"/>
</dbReference>
<dbReference type="Gene3D" id="3.40.50.300">
    <property type="entry name" value="P-loop containing nucleotide triphosphate hydrolases"/>
    <property type="match status" value="2"/>
</dbReference>
<accession>A0A5J4Q9P3</accession>
<organism evidence="8">
    <name type="scientific">termite gut metagenome</name>
    <dbReference type="NCBI Taxonomy" id="433724"/>
    <lineage>
        <taxon>unclassified sequences</taxon>
        <taxon>metagenomes</taxon>
        <taxon>organismal metagenomes</taxon>
    </lineage>
</organism>
<dbReference type="SUPFAM" id="SSF52540">
    <property type="entry name" value="P-loop containing nucleoside triphosphate hydrolases"/>
    <property type="match status" value="1"/>
</dbReference>
<evidence type="ECO:0000259" key="6">
    <source>
        <dbReference type="Pfam" id="PF13086"/>
    </source>
</evidence>
<keyword evidence="5" id="KW-0067">ATP-binding</keyword>
<dbReference type="GO" id="GO:0005524">
    <property type="term" value="F:ATP binding"/>
    <property type="evidence" value="ECO:0007669"/>
    <property type="project" value="UniProtKB-KW"/>
</dbReference>
<dbReference type="PANTHER" id="PTHR43788:SF8">
    <property type="entry name" value="DNA-BINDING PROTEIN SMUBP-2"/>
    <property type="match status" value="1"/>
</dbReference>
<comment type="similarity">
    <text evidence="1">Belongs to the DNA2/NAM7 helicase family.</text>
</comment>
<dbReference type="InterPro" id="IPR050534">
    <property type="entry name" value="Coronavir_polyprotein_1ab"/>
</dbReference>
<evidence type="ECO:0000256" key="2">
    <source>
        <dbReference type="ARBA" id="ARBA00022741"/>
    </source>
</evidence>
<evidence type="ECO:0000256" key="3">
    <source>
        <dbReference type="ARBA" id="ARBA00022801"/>
    </source>
</evidence>
<comment type="caution">
    <text evidence="8">The sequence shown here is derived from an EMBL/GenBank/DDBJ whole genome shotgun (WGS) entry which is preliminary data.</text>
</comment>
<dbReference type="GO" id="GO:0043139">
    <property type="term" value="F:5'-3' DNA helicase activity"/>
    <property type="evidence" value="ECO:0007669"/>
    <property type="project" value="TreeGrafter"/>
</dbReference>
<dbReference type="InterPro" id="IPR041679">
    <property type="entry name" value="DNA2/NAM7-like_C"/>
</dbReference>
<evidence type="ECO:0000256" key="5">
    <source>
        <dbReference type="ARBA" id="ARBA00022840"/>
    </source>
</evidence>
<sequence length="405" mass="46665">MSLNFDYLLIVMQFIIRGKKVFLTAPTHTAINNSLDAFSKSFKVDWRAIKIGEKASNKEVQSNDMIQKLPRLQYWRWSQFLTDNNITGDYGIVIGATAYSLCYPVTKRLEGWTFDVAIIDEASQLSIPLALSIMSRVKKVIFVGDHKQLDPIIPKGTGNEMFAESIFGRLARLYPNEINLLNTSYRLNSDLIKIPNHLYYNDKLVADSSTKIDKKYYQSTNYSNILNSESHTLVLHNTFDSQGRSPFEAKLVADLVFDLLQNSVGLSDIGIVTPYRAQVREIKKEIKKKIGRNTSELFENLFVDTVDSMQGQERKYIIYSMSNSHPLESMHRLDFFYSPNRLNVAITRAINKCIAIANYKIFDIKESELSSHSEYQNVKGYLDTFKEYYNLAHKIELMDIEDEDW</sequence>
<dbReference type="AlphaFoldDB" id="A0A5J4Q9P3"/>
<dbReference type="CDD" id="cd18808">
    <property type="entry name" value="SF1_C_Upf1"/>
    <property type="match status" value="1"/>
</dbReference>
<dbReference type="Pfam" id="PF13086">
    <property type="entry name" value="AAA_11"/>
    <property type="match status" value="1"/>
</dbReference>
<dbReference type="InterPro" id="IPR027417">
    <property type="entry name" value="P-loop_NTPase"/>
</dbReference>
<keyword evidence="4 8" id="KW-0347">Helicase</keyword>
<feature type="domain" description="DNA2/NAM7 helicase-like C-terminal" evidence="7">
    <location>
        <begin position="163"/>
        <end position="359"/>
    </location>
</feature>
<proteinExistence type="inferred from homology"/>
<dbReference type="PANTHER" id="PTHR43788">
    <property type="entry name" value="DNA2/NAM7 HELICASE FAMILY MEMBER"/>
    <property type="match status" value="1"/>
</dbReference>
<dbReference type="InterPro" id="IPR047187">
    <property type="entry name" value="SF1_C_Upf1"/>
</dbReference>
<dbReference type="InterPro" id="IPR041677">
    <property type="entry name" value="DNA2/NAM7_AAA_11"/>
</dbReference>
<reference evidence="8" key="1">
    <citation type="submission" date="2019-03" db="EMBL/GenBank/DDBJ databases">
        <title>Single cell metagenomics reveals metabolic interactions within the superorganism composed of flagellate Streblomastix strix and complex community of Bacteroidetes bacteria on its surface.</title>
        <authorList>
            <person name="Treitli S.C."/>
            <person name="Kolisko M."/>
            <person name="Husnik F."/>
            <person name="Keeling P."/>
            <person name="Hampl V."/>
        </authorList>
    </citation>
    <scope>NUCLEOTIDE SEQUENCE</scope>
    <source>
        <strain evidence="8">STM</strain>
    </source>
</reference>
<evidence type="ECO:0000256" key="4">
    <source>
        <dbReference type="ARBA" id="ARBA00022806"/>
    </source>
</evidence>
<dbReference type="Pfam" id="PF13087">
    <property type="entry name" value="AAA_12"/>
    <property type="match status" value="1"/>
</dbReference>
<evidence type="ECO:0000313" key="8">
    <source>
        <dbReference type="EMBL" id="KAA6317624.1"/>
    </source>
</evidence>
<dbReference type="EC" id="3.6.4.12" evidence="8"/>
<name>A0A5J4Q9P3_9ZZZZ</name>
<keyword evidence="3 8" id="KW-0378">Hydrolase</keyword>
<keyword evidence="2" id="KW-0547">Nucleotide-binding</keyword>
<evidence type="ECO:0000256" key="1">
    <source>
        <dbReference type="ARBA" id="ARBA00007913"/>
    </source>
</evidence>
<dbReference type="GO" id="GO:0016787">
    <property type="term" value="F:hydrolase activity"/>
    <property type="evidence" value="ECO:0007669"/>
    <property type="project" value="UniProtKB-KW"/>
</dbReference>
<protein>
    <submittedName>
        <fullName evidence="8">ATP-dependent RecD-like DNA helicase</fullName>
        <ecNumber evidence="8">3.6.4.12</ecNumber>
    </submittedName>
</protein>
<feature type="domain" description="DNA2/NAM7 helicase helicase" evidence="6">
    <location>
        <begin position="93"/>
        <end position="153"/>
    </location>
</feature>